<dbReference type="EMBL" id="CACRXK020006865">
    <property type="protein sequence ID" value="CAB4010669.1"/>
    <property type="molecule type" value="Genomic_DNA"/>
</dbReference>
<dbReference type="GO" id="GO:0008270">
    <property type="term" value="F:zinc ion binding"/>
    <property type="evidence" value="ECO:0007669"/>
    <property type="project" value="InterPro"/>
</dbReference>
<dbReference type="PROSITE" id="PS50158">
    <property type="entry name" value="ZF_CCHC"/>
    <property type="match status" value="1"/>
</dbReference>
<evidence type="ECO:0000313" key="2">
    <source>
        <dbReference type="EMBL" id="CAB4010669.1"/>
    </source>
</evidence>
<dbReference type="SUPFAM" id="SSF57756">
    <property type="entry name" value="Retrovirus zinc finger-like domains"/>
    <property type="match status" value="1"/>
</dbReference>
<proteinExistence type="predicted"/>
<dbReference type="OrthoDB" id="6157020at2759"/>
<evidence type="ECO:0000313" key="3">
    <source>
        <dbReference type="Proteomes" id="UP001152795"/>
    </source>
</evidence>
<protein>
    <submittedName>
        <fullName evidence="2">Enzymatic poly</fullName>
    </submittedName>
</protein>
<feature type="non-terminal residue" evidence="2">
    <location>
        <position position="494"/>
    </location>
</feature>
<comment type="caution">
    <text evidence="2">The sequence shown here is derived from an EMBL/GenBank/DDBJ whole genome shotgun (WGS) entry which is preliminary data.</text>
</comment>
<dbReference type="InterPro" id="IPR001878">
    <property type="entry name" value="Znf_CCHC"/>
</dbReference>
<accession>A0A6S7I1A6</accession>
<evidence type="ECO:0000256" key="1">
    <source>
        <dbReference type="SAM" id="MobiDB-lite"/>
    </source>
</evidence>
<feature type="region of interest" description="Disordered" evidence="1">
    <location>
        <begin position="148"/>
        <end position="170"/>
    </location>
</feature>
<feature type="compositionally biased region" description="Basic and acidic residues" evidence="1">
    <location>
        <begin position="148"/>
        <end position="160"/>
    </location>
</feature>
<dbReference type="Proteomes" id="UP001152795">
    <property type="component" value="Unassembled WGS sequence"/>
</dbReference>
<dbReference type="GO" id="GO:0003676">
    <property type="term" value="F:nucleic acid binding"/>
    <property type="evidence" value="ECO:0007669"/>
    <property type="project" value="InterPro"/>
</dbReference>
<organism evidence="2 3">
    <name type="scientific">Paramuricea clavata</name>
    <name type="common">Red gorgonian</name>
    <name type="synonym">Violescent sea-whip</name>
    <dbReference type="NCBI Taxonomy" id="317549"/>
    <lineage>
        <taxon>Eukaryota</taxon>
        <taxon>Metazoa</taxon>
        <taxon>Cnidaria</taxon>
        <taxon>Anthozoa</taxon>
        <taxon>Octocorallia</taxon>
        <taxon>Malacalcyonacea</taxon>
        <taxon>Plexauridae</taxon>
        <taxon>Paramuricea</taxon>
    </lineage>
</organism>
<keyword evidence="3" id="KW-1185">Reference proteome</keyword>
<sequence>MNEELRTELQKQQESMLEKLSAVMDTKVGQMKRELEEVANKTHFSQMTELKRMKFSEPPSFKKKGHEVQYKHNERVKLCITEAEDAIKDKKLDTCLEKLSEGKEQIESRQKLILLADKSEYGWKTVSEYLDNELADDEEDAKKIKKAEKEAQRELNETRNAKKTRSSSRGGFSWSRRGFFNDGRTWVSPYLGPHQQPAPSTYPNNHLYRSTVGKKPGVCFSCGKAGHWSRECPLTTGLSTEVQQSGGAVRKLSVISSDYEGLDEDVGSFPNVLGEDSELERFAQDNDTLLEEGEFSQGDPNQGPVGGRLREHISSWEALQPPEYVLKILRQGYILPLTTIPEPQILRNNKTALENESFVTEAITDLLACQSIAMVDLPPLVVNPLSVATNARGDVYVRESCDISICTLIHLKELSKRTPESGRLESITKEINTGINEDKHEMEFSEPVECDDESRPRSRGCSIPVGVVEVALGTALLVPSLGSPGTRFIFRSMK</sequence>
<dbReference type="InterPro" id="IPR036875">
    <property type="entry name" value="Znf_CCHC_sf"/>
</dbReference>
<name>A0A6S7I1A6_PARCT</name>
<dbReference type="SMART" id="SM00343">
    <property type="entry name" value="ZnF_C2HC"/>
    <property type="match status" value="1"/>
</dbReference>
<reference evidence="2" key="1">
    <citation type="submission" date="2020-04" db="EMBL/GenBank/DDBJ databases">
        <authorList>
            <person name="Alioto T."/>
            <person name="Alioto T."/>
            <person name="Gomez Garrido J."/>
        </authorList>
    </citation>
    <scope>NUCLEOTIDE SEQUENCE</scope>
    <source>
        <strain evidence="2">A484AB</strain>
    </source>
</reference>
<dbReference type="Pfam" id="PF00098">
    <property type="entry name" value="zf-CCHC"/>
    <property type="match status" value="1"/>
</dbReference>
<dbReference type="Gene3D" id="4.10.60.10">
    <property type="entry name" value="Zinc finger, CCHC-type"/>
    <property type="match status" value="1"/>
</dbReference>
<gene>
    <name evidence="2" type="ORF">PACLA_8A000430</name>
</gene>
<dbReference type="AlphaFoldDB" id="A0A6S7I1A6"/>